<dbReference type="GO" id="GO:0004674">
    <property type="term" value="F:protein serine/threonine kinase activity"/>
    <property type="evidence" value="ECO:0007669"/>
    <property type="project" value="TreeGrafter"/>
</dbReference>
<evidence type="ECO:0000256" key="2">
    <source>
        <dbReference type="ARBA" id="ARBA00022840"/>
    </source>
</evidence>
<dbReference type="PROSITE" id="PS50011">
    <property type="entry name" value="PROTEIN_KINASE_DOM"/>
    <property type="match status" value="1"/>
</dbReference>
<dbReference type="Proteomes" id="UP000439903">
    <property type="component" value="Unassembled WGS sequence"/>
</dbReference>
<protein>
    <submittedName>
        <fullName evidence="4">Kinase-like protein</fullName>
    </submittedName>
</protein>
<dbReference type="SUPFAM" id="SSF56112">
    <property type="entry name" value="Protein kinase-like (PK-like)"/>
    <property type="match status" value="1"/>
</dbReference>
<sequence length="194" mass="22210">MPLNKYPRTSNIMLILQFANGGNLREYLQKKWQQNRFKFEWKKLIKCANELTLGLEYLHKKGIIHRDLHSKNILINDDKILIADFGISKHVTDASTTSAILGMPAYIEPQCFFKPGKAKRNDKSDIYSLGVLLWELTSGISPFNNLPSVAVILKIINNERGKVIPGTPTDYSELYKSCWSSDPEKRPMLEKNLN</sequence>
<dbReference type="Pfam" id="PF07714">
    <property type="entry name" value="PK_Tyr_Ser-Thr"/>
    <property type="match status" value="1"/>
</dbReference>
<dbReference type="GO" id="GO:0005524">
    <property type="term" value="F:ATP binding"/>
    <property type="evidence" value="ECO:0007669"/>
    <property type="project" value="UniProtKB-KW"/>
</dbReference>
<dbReference type="PRINTS" id="PR00109">
    <property type="entry name" value="TYRKINASE"/>
</dbReference>
<dbReference type="PANTHER" id="PTHR44329">
    <property type="entry name" value="SERINE/THREONINE-PROTEIN KINASE TNNI3K-RELATED"/>
    <property type="match status" value="1"/>
</dbReference>
<reference evidence="4 5" key="1">
    <citation type="journal article" date="2019" name="Environ. Microbiol.">
        <title>At the nexus of three kingdoms: the genome of the mycorrhizal fungus Gigaspora margarita provides insights into plant, endobacterial and fungal interactions.</title>
        <authorList>
            <person name="Venice F."/>
            <person name="Ghignone S."/>
            <person name="Salvioli di Fossalunga A."/>
            <person name="Amselem J."/>
            <person name="Novero M."/>
            <person name="Xianan X."/>
            <person name="Sedzielewska Toro K."/>
            <person name="Morin E."/>
            <person name="Lipzen A."/>
            <person name="Grigoriev I.V."/>
            <person name="Henrissat B."/>
            <person name="Martin F.M."/>
            <person name="Bonfante P."/>
        </authorList>
    </citation>
    <scope>NUCLEOTIDE SEQUENCE [LARGE SCALE GENOMIC DNA]</scope>
    <source>
        <strain evidence="4 5">BEG34</strain>
    </source>
</reference>
<proteinExistence type="predicted"/>
<dbReference type="OrthoDB" id="6718656at2759"/>
<keyword evidence="4" id="KW-0418">Kinase</keyword>
<dbReference type="InterPro" id="IPR001245">
    <property type="entry name" value="Ser-Thr/Tyr_kinase_cat_dom"/>
</dbReference>
<dbReference type="PANTHER" id="PTHR44329:SF298">
    <property type="entry name" value="MIXED LINEAGE KINASE DOMAIN-LIKE PROTEIN"/>
    <property type="match status" value="1"/>
</dbReference>
<dbReference type="InterPro" id="IPR011009">
    <property type="entry name" value="Kinase-like_dom_sf"/>
</dbReference>
<dbReference type="InterPro" id="IPR051681">
    <property type="entry name" value="Ser/Thr_Kinases-Pseudokinases"/>
</dbReference>
<keyword evidence="1" id="KW-0547">Nucleotide-binding</keyword>
<dbReference type="InterPro" id="IPR000719">
    <property type="entry name" value="Prot_kinase_dom"/>
</dbReference>
<evidence type="ECO:0000259" key="3">
    <source>
        <dbReference type="PROSITE" id="PS50011"/>
    </source>
</evidence>
<keyword evidence="5" id="KW-1185">Reference proteome</keyword>
<evidence type="ECO:0000313" key="5">
    <source>
        <dbReference type="Proteomes" id="UP000439903"/>
    </source>
</evidence>
<evidence type="ECO:0000313" key="4">
    <source>
        <dbReference type="EMBL" id="KAF0503053.1"/>
    </source>
</evidence>
<dbReference type="Gene3D" id="1.10.510.10">
    <property type="entry name" value="Transferase(Phosphotransferase) domain 1"/>
    <property type="match status" value="1"/>
</dbReference>
<comment type="caution">
    <text evidence="4">The sequence shown here is derived from an EMBL/GenBank/DDBJ whole genome shotgun (WGS) entry which is preliminary data.</text>
</comment>
<dbReference type="AlphaFoldDB" id="A0A8H4AJI4"/>
<keyword evidence="4" id="KW-0808">Transferase</keyword>
<keyword evidence="2" id="KW-0067">ATP-binding</keyword>
<dbReference type="EMBL" id="WTPW01000518">
    <property type="protein sequence ID" value="KAF0503053.1"/>
    <property type="molecule type" value="Genomic_DNA"/>
</dbReference>
<evidence type="ECO:0000256" key="1">
    <source>
        <dbReference type="ARBA" id="ARBA00022741"/>
    </source>
</evidence>
<accession>A0A8H4AJI4</accession>
<organism evidence="4 5">
    <name type="scientific">Gigaspora margarita</name>
    <dbReference type="NCBI Taxonomy" id="4874"/>
    <lineage>
        <taxon>Eukaryota</taxon>
        <taxon>Fungi</taxon>
        <taxon>Fungi incertae sedis</taxon>
        <taxon>Mucoromycota</taxon>
        <taxon>Glomeromycotina</taxon>
        <taxon>Glomeromycetes</taxon>
        <taxon>Diversisporales</taxon>
        <taxon>Gigasporaceae</taxon>
        <taxon>Gigaspora</taxon>
    </lineage>
</organism>
<name>A0A8H4AJI4_GIGMA</name>
<gene>
    <name evidence="4" type="ORF">F8M41_019705</name>
</gene>
<feature type="domain" description="Protein kinase" evidence="3">
    <location>
        <begin position="1"/>
        <end position="194"/>
    </location>
</feature>